<comment type="caution">
    <text evidence="2">The sequence shown here is derived from an EMBL/GenBank/DDBJ whole genome shotgun (WGS) entry which is preliminary data.</text>
</comment>
<accession>A0A232EHD2</accession>
<dbReference type="AlphaFoldDB" id="A0A232EHD2"/>
<sequence length="331" mass="37856">MRTVRALCELLHNLKSLYTNVMTYYINLTSCAEASIIIVAFNMSDRKPRRLSKAFENDLKQLISINQSSLQPNRFFNVGSSNCFDHHYDRTTESLSDADANSRNDLWLEGRDDSNVDERLVNNVLEDLDARDSLFDVENSIDFDDFSSVPSFSDDTNGTEDEVDSFFKSNDNEISVFIRQNCLTSLLKGLIRGGHTNLPSQARTLLGTKKTVANPLGSGHYSHYGYGKPENANSYIEPMISEYLELSSVGFFFNNRKYRVFIRLFTADTLARNYILCFLPHNFRCCRCTQSGKTVLHRRMFLENDSPLRTDADFREGVLDKYRNLLSPLEG</sequence>
<organism evidence="2 3">
    <name type="scientific">Trichomalopsis sarcophagae</name>
    <dbReference type="NCBI Taxonomy" id="543379"/>
    <lineage>
        <taxon>Eukaryota</taxon>
        <taxon>Metazoa</taxon>
        <taxon>Ecdysozoa</taxon>
        <taxon>Arthropoda</taxon>
        <taxon>Hexapoda</taxon>
        <taxon>Insecta</taxon>
        <taxon>Pterygota</taxon>
        <taxon>Neoptera</taxon>
        <taxon>Endopterygota</taxon>
        <taxon>Hymenoptera</taxon>
        <taxon>Apocrita</taxon>
        <taxon>Proctotrupomorpha</taxon>
        <taxon>Chalcidoidea</taxon>
        <taxon>Pteromalidae</taxon>
        <taxon>Pteromalinae</taxon>
        <taxon>Trichomalopsis</taxon>
    </lineage>
</organism>
<name>A0A232EHD2_9HYME</name>
<feature type="transmembrane region" description="Helical" evidence="1">
    <location>
        <begin position="24"/>
        <end position="43"/>
    </location>
</feature>
<reference evidence="2 3" key="1">
    <citation type="journal article" date="2017" name="Curr. Biol.">
        <title>The Evolution of Venom by Co-option of Single-Copy Genes.</title>
        <authorList>
            <person name="Martinson E.O."/>
            <person name="Mrinalini"/>
            <person name="Kelkar Y.D."/>
            <person name="Chang C.H."/>
            <person name="Werren J.H."/>
        </authorList>
    </citation>
    <scope>NUCLEOTIDE SEQUENCE [LARGE SCALE GENOMIC DNA]</scope>
    <source>
        <strain evidence="2 3">Alberta</strain>
        <tissue evidence="2">Whole body</tissue>
    </source>
</reference>
<dbReference type="STRING" id="543379.A0A232EHD2"/>
<keyword evidence="1" id="KW-1133">Transmembrane helix</keyword>
<keyword evidence="3" id="KW-1185">Reference proteome</keyword>
<protein>
    <recommendedName>
        <fullName evidence="4">PiggyBac transposable element-derived protein domain-containing protein</fullName>
    </recommendedName>
</protein>
<keyword evidence="1" id="KW-0812">Transmembrane</keyword>
<evidence type="ECO:0008006" key="4">
    <source>
        <dbReference type="Google" id="ProtNLM"/>
    </source>
</evidence>
<proteinExistence type="predicted"/>
<keyword evidence="1" id="KW-0472">Membrane</keyword>
<dbReference type="EMBL" id="NNAY01004537">
    <property type="protein sequence ID" value="OXU17743.1"/>
    <property type="molecule type" value="Genomic_DNA"/>
</dbReference>
<evidence type="ECO:0000256" key="1">
    <source>
        <dbReference type="SAM" id="Phobius"/>
    </source>
</evidence>
<gene>
    <name evidence="2" type="ORF">TSAR_005135</name>
</gene>
<dbReference type="Proteomes" id="UP000215335">
    <property type="component" value="Unassembled WGS sequence"/>
</dbReference>
<evidence type="ECO:0000313" key="2">
    <source>
        <dbReference type="EMBL" id="OXU17743.1"/>
    </source>
</evidence>
<evidence type="ECO:0000313" key="3">
    <source>
        <dbReference type="Proteomes" id="UP000215335"/>
    </source>
</evidence>